<dbReference type="AlphaFoldDB" id="R7UF96"/>
<dbReference type="EnsemblMetazoa" id="CapteT28322">
    <property type="protein sequence ID" value="CapteP28322"/>
    <property type="gene ID" value="CapteG28322"/>
</dbReference>
<dbReference type="Pfam" id="PF12796">
    <property type="entry name" value="Ank_2"/>
    <property type="match status" value="1"/>
</dbReference>
<dbReference type="PROSITE" id="PS50297">
    <property type="entry name" value="ANK_REP_REGION"/>
    <property type="match status" value="1"/>
</dbReference>
<dbReference type="SMART" id="SM00248">
    <property type="entry name" value="ANK"/>
    <property type="match status" value="2"/>
</dbReference>
<keyword evidence="6" id="KW-1185">Reference proteome</keyword>
<name>R7UF96_CAPTE</name>
<reference evidence="6" key="1">
    <citation type="submission" date="2012-12" db="EMBL/GenBank/DDBJ databases">
        <authorList>
            <person name="Hellsten U."/>
            <person name="Grimwood J."/>
            <person name="Chapman J.A."/>
            <person name="Shapiro H."/>
            <person name="Aerts A."/>
            <person name="Otillar R.P."/>
            <person name="Terry A.Y."/>
            <person name="Boore J.L."/>
            <person name="Simakov O."/>
            <person name="Marletaz F."/>
            <person name="Cho S.-J."/>
            <person name="Edsinger-Gonzales E."/>
            <person name="Havlak P."/>
            <person name="Kuo D.-H."/>
            <person name="Larsson T."/>
            <person name="Lv J."/>
            <person name="Arendt D."/>
            <person name="Savage R."/>
            <person name="Osoegawa K."/>
            <person name="de Jong P."/>
            <person name="Lindberg D.R."/>
            <person name="Seaver E.C."/>
            <person name="Weisblat D.A."/>
            <person name="Putnam N.H."/>
            <person name="Grigoriev I.V."/>
            <person name="Rokhsar D.S."/>
        </authorList>
    </citation>
    <scope>NUCLEOTIDE SEQUENCE</scope>
    <source>
        <strain evidence="6">I ESC-2004</strain>
    </source>
</reference>
<evidence type="ECO:0000313" key="4">
    <source>
        <dbReference type="EMBL" id="ELU01927.1"/>
    </source>
</evidence>
<gene>
    <name evidence="4" type="ORF">CAPTEDRAFT_28322</name>
</gene>
<keyword evidence="1" id="KW-0677">Repeat</keyword>
<reference evidence="5" key="3">
    <citation type="submission" date="2015-06" db="UniProtKB">
        <authorList>
            <consortium name="EnsemblMetazoa"/>
        </authorList>
    </citation>
    <scope>IDENTIFICATION</scope>
</reference>
<proteinExistence type="predicted"/>
<sequence>DRVINALLRKGFKVTETNKHGASVLHYAAGTRSVELLKLLLKRCGDASVNEEDNFGSTPLHYAAFSNKTETTQLLLEMGCEKDKKDHKGRTAADLAQMMGYGDIVQLLGGAEDTLKSE</sequence>
<dbReference type="HOGENOM" id="CLU_000134_18_9_1"/>
<accession>R7UF96</accession>
<dbReference type="PANTHER" id="PTHR24201">
    <property type="entry name" value="ANK_REP_REGION DOMAIN-CONTAINING PROTEIN"/>
    <property type="match status" value="1"/>
</dbReference>
<evidence type="ECO:0000256" key="3">
    <source>
        <dbReference type="PROSITE-ProRule" id="PRU00023"/>
    </source>
</evidence>
<feature type="non-terminal residue" evidence="4">
    <location>
        <position position="118"/>
    </location>
</feature>
<dbReference type="OMA" id="LMHSAEN"/>
<reference evidence="4 6" key="2">
    <citation type="journal article" date="2013" name="Nature">
        <title>Insights into bilaterian evolution from three spiralian genomes.</title>
        <authorList>
            <person name="Simakov O."/>
            <person name="Marletaz F."/>
            <person name="Cho S.J."/>
            <person name="Edsinger-Gonzales E."/>
            <person name="Havlak P."/>
            <person name="Hellsten U."/>
            <person name="Kuo D.H."/>
            <person name="Larsson T."/>
            <person name="Lv J."/>
            <person name="Arendt D."/>
            <person name="Savage R."/>
            <person name="Osoegawa K."/>
            <person name="de Jong P."/>
            <person name="Grimwood J."/>
            <person name="Chapman J.A."/>
            <person name="Shapiro H."/>
            <person name="Aerts A."/>
            <person name="Otillar R.P."/>
            <person name="Terry A.Y."/>
            <person name="Boore J.L."/>
            <person name="Grigoriev I.V."/>
            <person name="Lindberg D.R."/>
            <person name="Seaver E.C."/>
            <person name="Weisblat D.A."/>
            <person name="Putnam N.H."/>
            <person name="Rokhsar D.S."/>
        </authorList>
    </citation>
    <scope>NUCLEOTIDE SEQUENCE</scope>
    <source>
        <strain evidence="4 6">I ESC-2004</strain>
    </source>
</reference>
<dbReference type="PANTHER" id="PTHR24201:SF2">
    <property type="entry name" value="ANKYRIN REPEAT DOMAIN-CONTAINING PROTEIN 42"/>
    <property type="match status" value="1"/>
</dbReference>
<feature type="non-terminal residue" evidence="4">
    <location>
        <position position="1"/>
    </location>
</feature>
<evidence type="ECO:0000313" key="6">
    <source>
        <dbReference type="Proteomes" id="UP000014760"/>
    </source>
</evidence>
<evidence type="ECO:0000256" key="1">
    <source>
        <dbReference type="ARBA" id="ARBA00022737"/>
    </source>
</evidence>
<dbReference type="OrthoDB" id="7464126at2759"/>
<feature type="repeat" description="ANK" evidence="3">
    <location>
        <begin position="55"/>
        <end position="87"/>
    </location>
</feature>
<dbReference type="STRING" id="283909.R7UF96"/>
<dbReference type="Gene3D" id="1.25.40.20">
    <property type="entry name" value="Ankyrin repeat-containing domain"/>
    <property type="match status" value="2"/>
</dbReference>
<evidence type="ECO:0000256" key="2">
    <source>
        <dbReference type="ARBA" id="ARBA00023043"/>
    </source>
</evidence>
<dbReference type="InterPro" id="IPR050776">
    <property type="entry name" value="Ank_Repeat/CDKN_Inhibitor"/>
</dbReference>
<feature type="repeat" description="ANK" evidence="3">
    <location>
        <begin position="20"/>
        <end position="52"/>
    </location>
</feature>
<dbReference type="EMBL" id="AMQN01025331">
    <property type="status" value="NOT_ANNOTATED_CDS"/>
    <property type="molecule type" value="Genomic_DNA"/>
</dbReference>
<protein>
    <submittedName>
        <fullName evidence="4 5">Uncharacterized protein</fullName>
    </submittedName>
</protein>
<dbReference type="Proteomes" id="UP000014760">
    <property type="component" value="Unassembled WGS sequence"/>
</dbReference>
<dbReference type="PROSITE" id="PS50088">
    <property type="entry name" value="ANK_REPEAT"/>
    <property type="match status" value="2"/>
</dbReference>
<dbReference type="InterPro" id="IPR036770">
    <property type="entry name" value="Ankyrin_rpt-contain_sf"/>
</dbReference>
<keyword evidence="2 3" id="KW-0040">ANK repeat</keyword>
<evidence type="ECO:0000313" key="5">
    <source>
        <dbReference type="EnsemblMetazoa" id="CapteP28322"/>
    </source>
</evidence>
<dbReference type="SUPFAM" id="SSF48403">
    <property type="entry name" value="Ankyrin repeat"/>
    <property type="match status" value="1"/>
</dbReference>
<dbReference type="EMBL" id="KB304557">
    <property type="protein sequence ID" value="ELU01927.1"/>
    <property type="molecule type" value="Genomic_DNA"/>
</dbReference>
<organism evidence="4">
    <name type="scientific">Capitella teleta</name>
    <name type="common">Polychaete worm</name>
    <dbReference type="NCBI Taxonomy" id="283909"/>
    <lineage>
        <taxon>Eukaryota</taxon>
        <taxon>Metazoa</taxon>
        <taxon>Spiralia</taxon>
        <taxon>Lophotrochozoa</taxon>
        <taxon>Annelida</taxon>
        <taxon>Polychaeta</taxon>
        <taxon>Sedentaria</taxon>
        <taxon>Scolecida</taxon>
        <taxon>Capitellidae</taxon>
        <taxon>Capitella</taxon>
    </lineage>
</organism>
<dbReference type="InterPro" id="IPR002110">
    <property type="entry name" value="Ankyrin_rpt"/>
</dbReference>